<protein>
    <submittedName>
        <fullName evidence="9">PAT3-like protein</fullName>
    </submittedName>
</protein>
<gene>
    <name evidence="9" type="ORF">MAR_027266</name>
</gene>
<feature type="compositionally biased region" description="Basic and acidic residues" evidence="6">
    <location>
        <begin position="256"/>
        <end position="279"/>
    </location>
</feature>
<feature type="domain" description="Integrin beta subunit tail" evidence="8">
    <location>
        <begin position="152"/>
        <end position="238"/>
    </location>
</feature>
<feature type="compositionally biased region" description="Low complexity" evidence="6">
    <location>
        <begin position="283"/>
        <end position="298"/>
    </location>
</feature>
<dbReference type="PROSITE" id="PS00243">
    <property type="entry name" value="I_EGF_1"/>
    <property type="match status" value="2"/>
</dbReference>
<feature type="region of interest" description="Disordered" evidence="6">
    <location>
        <begin position="247"/>
        <end position="298"/>
    </location>
</feature>
<dbReference type="SUPFAM" id="SSF69687">
    <property type="entry name" value="Integrin beta tail domain"/>
    <property type="match status" value="1"/>
</dbReference>
<dbReference type="InterPro" id="IPR036349">
    <property type="entry name" value="Integrin_bsu_tail_dom_sf"/>
</dbReference>
<keyword evidence="10" id="KW-1185">Reference proteome</keyword>
<name>A0ABY7EWK6_MYAAR</name>
<accession>A0ABY7EWK6</accession>
<dbReference type="Pfam" id="PF07965">
    <property type="entry name" value="Integrin_B_tail"/>
    <property type="match status" value="1"/>
</dbReference>
<dbReference type="InterPro" id="IPR057243">
    <property type="entry name" value="Integrin_I-EGF_CS"/>
</dbReference>
<dbReference type="InterPro" id="IPR012896">
    <property type="entry name" value="Integrin_bsu_tail"/>
</dbReference>
<keyword evidence="5" id="KW-0325">Glycoprotein</keyword>
<keyword evidence="4" id="KW-1015">Disulfide bond</keyword>
<feature type="chain" id="PRO_5046054837" evidence="7">
    <location>
        <begin position="23"/>
        <end position="298"/>
    </location>
</feature>
<keyword evidence="2" id="KW-0677">Repeat</keyword>
<proteinExistence type="predicted"/>
<sequence>MMLSTEVVSVLLIVQFVSLAVGQDNMDCDDTRPCMNENGVVCNNAGRCVCGMCQCNKQTLSGQFCECDSMSCPYYNGKLCGGLGRCECGMCVCAPGWTGDSCQCPVSPEACIATGAVDLCSGRGTCDCGRCKCDGESTGEFCEDHPDESGDCIKFRDCVECKTFGTGNLTGKECVKCSDQYNIDISIVDSIKLEDLRVKGFPCLLYTDDGCVMYFLVAKPEDGRQKITADGTCKAIGDYDYKDYETSTHDYVNPPRRGDFPPEEDKSGNADMPREEKSSKNRSGASSLVLSSSKQTMG</sequence>
<evidence type="ECO:0000256" key="4">
    <source>
        <dbReference type="ARBA" id="ARBA00023157"/>
    </source>
</evidence>
<keyword evidence="1 7" id="KW-0732">Signal</keyword>
<keyword evidence="3" id="KW-1133">Transmembrane helix</keyword>
<evidence type="ECO:0000313" key="10">
    <source>
        <dbReference type="Proteomes" id="UP001164746"/>
    </source>
</evidence>
<dbReference type="PANTHER" id="PTHR10082:SF60">
    <property type="entry name" value="INTEGRIN BETA-PS"/>
    <property type="match status" value="1"/>
</dbReference>
<dbReference type="PANTHER" id="PTHR10082">
    <property type="entry name" value="INTEGRIN BETA SUBUNIT"/>
    <property type="match status" value="1"/>
</dbReference>
<evidence type="ECO:0000256" key="5">
    <source>
        <dbReference type="ARBA" id="ARBA00023180"/>
    </source>
</evidence>
<reference evidence="9" key="1">
    <citation type="submission" date="2022-11" db="EMBL/GenBank/DDBJ databases">
        <title>Centuries of genome instability and evolution in soft-shell clam transmissible cancer (bioRxiv).</title>
        <authorList>
            <person name="Hart S.F.M."/>
            <person name="Yonemitsu M.A."/>
            <person name="Giersch R.M."/>
            <person name="Beal B.F."/>
            <person name="Arriagada G."/>
            <person name="Davis B.W."/>
            <person name="Ostrander E.A."/>
            <person name="Goff S.P."/>
            <person name="Metzger M.J."/>
        </authorList>
    </citation>
    <scope>NUCLEOTIDE SEQUENCE</scope>
    <source>
        <strain evidence="9">MELC-2E11</strain>
        <tissue evidence="9">Siphon/mantle</tissue>
    </source>
</reference>
<dbReference type="Gene3D" id="2.10.25.10">
    <property type="entry name" value="Laminin"/>
    <property type="match status" value="3"/>
</dbReference>
<dbReference type="InterPro" id="IPR015812">
    <property type="entry name" value="Integrin_bsu"/>
</dbReference>
<keyword evidence="3" id="KW-0472">Membrane</keyword>
<dbReference type="Proteomes" id="UP001164746">
    <property type="component" value="Chromosome 8"/>
</dbReference>
<evidence type="ECO:0000256" key="2">
    <source>
        <dbReference type="ARBA" id="ARBA00022737"/>
    </source>
</evidence>
<feature type="signal peptide" evidence="7">
    <location>
        <begin position="1"/>
        <end position="22"/>
    </location>
</feature>
<evidence type="ECO:0000256" key="3">
    <source>
        <dbReference type="ARBA" id="ARBA00022989"/>
    </source>
</evidence>
<dbReference type="Gene3D" id="4.10.1240.30">
    <property type="match status" value="1"/>
</dbReference>
<dbReference type="EMBL" id="CP111019">
    <property type="protein sequence ID" value="WAR13086.1"/>
    <property type="molecule type" value="Genomic_DNA"/>
</dbReference>
<evidence type="ECO:0000256" key="7">
    <source>
        <dbReference type="SAM" id="SignalP"/>
    </source>
</evidence>
<evidence type="ECO:0000256" key="6">
    <source>
        <dbReference type="SAM" id="MobiDB-lite"/>
    </source>
</evidence>
<dbReference type="Pfam" id="PF07974">
    <property type="entry name" value="EGF_2"/>
    <property type="match status" value="2"/>
</dbReference>
<evidence type="ECO:0000256" key="1">
    <source>
        <dbReference type="ARBA" id="ARBA00022729"/>
    </source>
</evidence>
<keyword evidence="3" id="KW-0812">Transmembrane</keyword>
<evidence type="ECO:0000259" key="8">
    <source>
        <dbReference type="SMART" id="SM01242"/>
    </source>
</evidence>
<dbReference type="InterPro" id="IPR013111">
    <property type="entry name" value="EGF_extracell"/>
</dbReference>
<organism evidence="9 10">
    <name type="scientific">Mya arenaria</name>
    <name type="common">Soft-shell clam</name>
    <dbReference type="NCBI Taxonomy" id="6604"/>
    <lineage>
        <taxon>Eukaryota</taxon>
        <taxon>Metazoa</taxon>
        <taxon>Spiralia</taxon>
        <taxon>Lophotrochozoa</taxon>
        <taxon>Mollusca</taxon>
        <taxon>Bivalvia</taxon>
        <taxon>Autobranchia</taxon>
        <taxon>Heteroconchia</taxon>
        <taxon>Euheterodonta</taxon>
        <taxon>Imparidentia</taxon>
        <taxon>Neoheterodontei</taxon>
        <taxon>Myida</taxon>
        <taxon>Myoidea</taxon>
        <taxon>Myidae</taxon>
        <taxon>Mya</taxon>
    </lineage>
</organism>
<dbReference type="SMART" id="SM01242">
    <property type="entry name" value="Integrin_B_tail"/>
    <property type="match status" value="1"/>
</dbReference>
<evidence type="ECO:0000313" key="9">
    <source>
        <dbReference type="EMBL" id="WAR13086.1"/>
    </source>
</evidence>
<dbReference type="SUPFAM" id="SSF57196">
    <property type="entry name" value="EGF/Laminin"/>
    <property type="match status" value="2"/>
</dbReference>